<reference evidence="7 8" key="1">
    <citation type="journal article" date="2015" name="Stand. Genomic Sci.">
        <title>Genomic Encyclopedia of Bacterial and Archaeal Type Strains, Phase III: the genomes of soil and plant-associated and newly described type strains.</title>
        <authorList>
            <person name="Whitman W.B."/>
            <person name="Woyke T."/>
            <person name="Klenk H.P."/>
            <person name="Zhou Y."/>
            <person name="Lilburn T.G."/>
            <person name="Beck B.J."/>
            <person name="De Vos P."/>
            <person name="Vandamme P."/>
            <person name="Eisen J.A."/>
            <person name="Garrity G."/>
            <person name="Hugenholtz P."/>
            <person name="Kyrpides N.C."/>
        </authorList>
    </citation>
    <scope>NUCLEOTIDE SEQUENCE [LARGE SCALE GENOMIC DNA]</scope>
    <source>
        <strain evidence="7 8">CGMCC 1.10947</strain>
    </source>
</reference>
<sequence length="452" mass="48402">MWQNLSLRGRINLLLALLLALGLAVNIGRQVAEAGPRVQAEDQSVIRLAREFIEMIVADLNEAPDPDARLNQIARDLSRLRHVSIALHDAGGRPLTPPRTGADADTRGPPAWFVGLVHPEQTAVSVPVSIQGKPGSLAITSHPIDEIAEIWDSIVTQLEVGSVIALVLFLLMTNVVGRALAPLQSLAKTMGEIEGGHYDARVTPGGAPELAAICGKLNHLAAALGEAVEDKRRLAERAVSLQDAERKEIARELHDEFGPYLFSLRAHASALAKLADSREPSAEAVRKHGSALLEQINALQQFTRRVLERLRPVGLAELGLRQALESLSRLWRESHPDVAIETTISPALGATGETADLTIYRIVQEALTNVFRHASATSVNVVIEPAGQQGRDGRFCVRVRVSDNGRGMEPGQKLGFGLVGMRERILALGGTLNVVSGDGGLTVEALVPTAAA</sequence>
<dbReference type="InterPro" id="IPR050482">
    <property type="entry name" value="Sensor_HK_TwoCompSys"/>
</dbReference>
<dbReference type="PROSITE" id="PS50885">
    <property type="entry name" value="HAMP"/>
    <property type="match status" value="1"/>
</dbReference>
<evidence type="ECO:0000256" key="3">
    <source>
        <dbReference type="ARBA" id="ARBA00022679"/>
    </source>
</evidence>
<evidence type="ECO:0000256" key="5">
    <source>
        <dbReference type="ARBA" id="ARBA00023012"/>
    </source>
</evidence>
<dbReference type="GO" id="GO:0046983">
    <property type="term" value="F:protein dimerization activity"/>
    <property type="evidence" value="ECO:0007669"/>
    <property type="project" value="InterPro"/>
</dbReference>
<dbReference type="OrthoDB" id="9778496at2"/>
<dbReference type="Gene3D" id="6.10.340.10">
    <property type="match status" value="1"/>
</dbReference>
<dbReference type="Gene3D" id="3.30.565.10">
    <property type="entry name" value="Histidine kinase-like ATPase, C-terminal domain"/>
    <property type="match status" value="1"/>
</dbReference>
<dbReference type="Pfam" id="PF00672">
    <property type="entry name" value="HAMP"/>
    <property type="match status" value="1"/>
</dbReference>
<dbReference type="GO" id="GO:0000155">
    <property type="term" value="F:phosphorelay sensor kinase activity"/>
    <property type="evidence" value="ECO:0007669"/>
    <property type="project" value="InterPro"/>
</dbReference>
<organism evidence="7 8">
    <name type="scientific">Bradyrhizobium daqingense</name>
    <dbReference type="NCBI Taxonomy" id="993502"/>
    <lineage>
        <taxon>Bacteria</taxon>
        <taxon>Pseudomonadati</taxon>
        <taxon>Pseudomonadota</taxon>
        <taxon>Alphaproteobacteria</taxon>
        <taxon>Hyphomicrobiales</taxon>
        <taxon>Nitrobacteraceae</taxon>
        <taxon>Bradyrhizobium</taxon>
    </lineage>
</organism>
<evidence type="ECO:0000313" key="7">
    <source>
        <dbReference type="EMBL" id="TWI10056.1"/>
    </source>
</evidence>
<dbReference type="PANTHER" id="PTHR24421:SF58">
    <property type="entry name" value="SIGNAL TRANSDUCTION HISTIDINE-PROTEIN KINASE_PHOSPHATASE UHPB"/>
    <property type="match status" value="1"/>
</dbReference>
<dbReference type="AlphaFoldDB" id="A0A562LR27"/>
<dbReference type="Pfam" id="PF07730">
    <property type="entry name" value="HisKA_3"/>
    <property type="match status" value="1"/>
</dbReference>
<accession>A0A562LR27</accession>
<name>A0A562LR27_9BRAD</name>
<dbReference type="EMBL" id="VLKL01000002">
    <property type="protein sequence ID" value="TWI10056.1"/>
    <property type="molecule type" value="Genomic_DNA"/>
</dbReference>
<dbReference type="Pfam" id="PF02518">
    <property type="entry name" value="HATPase_c"/>
    <property type="match status" value="1"/>
</dbReference>
<keyword evidence="8" id="KW-1185">Reference proteome</keyword>
<evidence type="ECO:0000313" key="8">
    <source>
        <dbReference type="Proteomes" id="UP000317176"/>
    </source>
</evidence>
<comment type="subcellular location">
    <subcellularLocation>
        <location evidence="1">Membrane</location>
    </subcellularLocation>
</comment>
<feature type="domain" description="HAMP" evidence="6">
    <location>
        <begin position="177"/>
        <end position="229"/>
    </location>
</feature>
<dbReference type="CDD" id="cd06225">
    <property type="entry name" value="HAMP"/>
    <property type="match status" value="1"/>
</dbReference>
<dbReference type="SMART" id="SM00387">
    <property type="entry name" value="HATPase_c"/>
    <property type="match status" value="1"/>
</dbReference>
<dbReference type="RefSeq" id="WP_145629283.1">
    <property type="nucleotide sequence ID" value="NZ_CP088014.1"/>
</dbReference>
<dbReference type="SUPFAM" id="SSF55874">
    <property type="entry name" value="ATPase domain of HSP90 chaperone/DNA topoisomerase II/histidine kinase"/>
    <property type="match status" value="1"/>
</dbReference>
<keyword evidence="4 7" id="KW-0418">Kinase</keyword>
<dbReference type="Proteomes" id="UP000317176">
    <property type="component" value="Unassembled WGS sequence"/>
</dbReference>
<dbReference type="SMART" id="SM00304">
    <property type="entry name" value="HAMP"/>
    <property type="match status" value="1"/>
</dbReference>
<dbReference type="InterPro" id="IPR011712">
    <property type="entry name" value="Sig_transdc_His_kin_sub3_dim/P"/>
</dbReference>
<dbReference type="Gene3D" id="1.20.5.1930">
    <property type="match status" value="1"/>
</dbReference>
<keyword evidence="2" id="KW-0597">Phosphoprotein</keyword>
<evidence type="ECO:0000256" key="1">
    <source>
        <dbReference type="ARBA" id="ARBA00004370"/>
    </source>
</evidence>
<dbReference type="InterPro" id="IPR036890">
    <property type="entry name" value="HATPase_C_sf"/>
</dbReference>
<dbReference type="CDD" id="cd16917">
    <property type="entry name" value="HATPase_UhpB-NarQ-NarX-like"/>
    <property type="match status" value="1"/>
</dbReference>
<evidence type="ECO:0000259" key="6">
    <source>
        <dbReference type="PROSITE" id="PS50885"/>
    </source>
</evidence>
<dbReference type="InterPro" id="IPR003660">
    <property type="entry name" value="HAMP_dom"/>
</dbReference>
<proteinExistence type="predicted"/>
<keyword evidence="5" id="KW-0902">Two-component regulatory system</keyword>
<dbReference type="PANTHER" id="PTHR24421">
    <property type="entry name" value="NITRATE/NITRITE SENSOR PROTEIN NARX-RELATED"/>
    <property type="match status" value="1"/>
</dbReference>
<keyword evidence="3" id="KW-0808">Transferase</keyword>
<protein>
    <submittedName>
        <fullName evidence="7">Two-component system sensor histidine kinase UhpB</fullName>
    </submittedName>
</protein>
<evidence type="ECO:0000256" key="2">
    <source>
        <dbReference type="ARBA" id="ARBA00022553"/>
    </source>
</evidence>
<gene>
    <name evidence="7" type="ORF">IQ17_01136</name>
</gene>
<comment type="caution">
    <text evidence="7">The sequence shown here is derived from an EMBL/GenBank/DDBJ whole genome shotgun (WGS) entry which is preliminary data.</text>
</comment>
<dbReference type="GO" id="GO:0016020">
    <property type="term" value="C:membrane"/>
    <property type="evidence" value="ECO:0007669"/>
    <property type="project" value="UniProtKB-SubCell"/>
</dbReference>
<dbReference type="InterPro" id="IPR003594">
    <property type="entry name" value="HATPase_dom"/>
</dbReference>
<evidence type="ECO:0000256" key="4">
    <source>
        <dbReference type="ARBA" id="ARBA00022777"/>
    </source>
</evidence>